<proteinExistence type="predicted"/>
<feature type="domain" description="BPL/LPL catalytic" evidence="2">
    <location>
        <begin position="1"/>
        <end position="177"/>
    </location>
</feature>
<dbReference type="RefSeq" id="WP_194509207.1">
    <property type="nucleotide sequence ID" value="NZ_JADILU010000007.1"/>
</dbReference>
<dbReference type="Gene3D" id="3.30.930.10">
    <property type="entry name" value="Bira Bifunctional Protein, Domain 2"/>
    <property type="match status" value="1"/>
</dbReference>
<dbReference type="NCBIfam" id="TIGR00121">
    <property type="entry name" value="birA_ligase"/>
    <property type="match status" value="1"/>
</dbReference>
<dbReference type="Pfam" id="PF03099">
    <property type="entry name" value="BPL_LplA_LipB"/>
    <property type="match status" value="1"/>
</dbReference>
<dbReference type="SUPFAM" id="SSF55681">
    <property type="entry name" value="Class II aaRS and biotin synthetases"/>
    <property type="match status" value="1"/>
</dbReference>
<evidence type="ECO:0000256" key="1">
    <source>
        <dbReference type="ARBA" id="ARBA00022598"/>
    </source>
</evidence>
<dbReference type="CDD" id="cd16442">
    <property type="entry name" value="BPL"/>
    <property type="match status" value="1"/>
</dbReference>
<organism evidence="3 4">
    <name type="scientific">Psychroserpens luteus</name>
    <dbReference type="NCBI Taxonomy" id="1434066"/>
    <lineage>
        <taxon>Bacteria</taxon>
        <taxon>Pseudomonadati</taxon>
        <taxon>Bacteroidota</taxon>
        <taxon>Flavobacteriia</taxon>
        <taxon>Flavobacteriales</taxon>
        <taxon>Flavobacteriaceae</taxon>
        <taxon>Psychroserpens</taxon>
    </lineage>
</organism>
<dbReference type="InterPro" id="IPR004143">
    <property type="entry name" value="BPL_LPL_catalytic"/>
</dbReference>
<comment type="caution">
    <text evidence="3">The sequence shown here is derived from an EMBL/GenBank/DDBJ whole genome shotgun (WGS) entry which is preliminary data.</text>
</comment>
<dbReference type="PROSITE" id="PS51733">
    <property type="entry name" value="BPL_LPL_CATALYTIC"/>
    <property type="match status" value="1"/>
</dbReference>
<evidence type="ECO:0000259" key="2">
    <source>
        <dbReference type="PROSITE" id="PS51733"/>
    </source>
</evidence>
<dbReference type="Proteomes" id="UP001597548">
    <property type="component" value="Unassembled WGS sequence"/>
</dbReference>
<accession>A0ABW5ZSG5</accession>
<dbReference type="InterPro" id="IPR004408">
    <property type="entry name" value="Biotin_CoA_COase_ligase"/>
</dbReference>
<dbReference type="EMBL" id="JBHUOS010000008">
    <property type="protein sequence ID" value="MFD2915909.1"/>
    <property type="molecule type" value="Genomic_DNA"/>
</dbReference>
<sequence>MHIIKLNAIDSTNTFLRRLSSDKRLEDYTVVTAESQLKGRGQMGTSWSSQPGKNLMASVFVDVSFLTIKYSFWISMVTSLAISKALKDFHISNIKVKWPNDILADQKKISGILIENVIKNNTLQGTIIGFGININQVHFDNLPLATSMQKVSGKHNSIDNVLKKIIENLQFYMNQLKEDNYQSIKTLYETELFRKEKPSTFKNEEGALFSGFIKGVSNSGHLKVLVEDDILKEFDLKEVKLLY</sequence>
<protein>
    <submittedName>
        <fullName evidence="3">Biotin--[acetyl-CoA-carboxylase] ligase</fullName>
        <ecNumber evidence="3">6.3.4.15</ecNumber>
    </submittedName>
</protein>
<dbReference type="PANTHER" id="PTHR12835:SF5">
    <property type="entry name" value="BIOTIN--PROTEIN LIGASE"/>
    <property type="match status" value="1"/>
</dbReference>
<gene>
    <name evidence="3" type="ORF">ACFS29_09680</name>
</gene>
<reference evidence="4" key="1">
    <citation type="journal article" date="2019" name="Int. J. Syst. Evol. Microbiol.">
        <title>The Global Catalogue of Microorganisms (GCM) 10K type strain sequencing project: providing services to taxonomists for standard genome sequencing and annotation.</title>
        <authorList>
            <consortium name="The Broad Institute Genomics Platform"/>
            <consortium name="The Broad Institute Genome Sequencing Center for Infectious Disease"/>
            <person name="Wu L."/>
            <person name="Ma J."/>
        </authorList>
    </citation>
    <scope>NUCLEOTIDE SEQUENCE [LARGE SCALE GENOMIC DNA]</scope>
    <source>
        <strain evidence="4">KCTC 32514</strain>
    </source>
</reference>
<dbReference type="PANTHER" id="PTHR12835">
    <property type="entry name" value="BIOTIN PROTEIN LIGASE"/>
    <property type="match status" value="1"/>
</dbReference>
<keyword evidence="1 3" id="KW-0436">Ligase</keyword>
<dbReference type="GO" id="GO:0004077">
    <property type="term" value="F:biotin--[biotin carboxyl-carrier protein] ligase activity"/>
    <property type="evidence" value="ECO:0007669"/>
    <property type="project" value="UniProtKB-EC"/>
</dbReference>
<evidence type="ECO:0000313" key="4">
    <source>
        <dbReference type="Proteomes" id="UP001597548"/>
    </source>
</evidence>
<dbReference type="InterPro" id="IPR045864">
    <property type="entry name" value="aa-tRNA-synth_II/BPL/LPL"/>
</dbReference>
<dbReference type="EC" id="6.3.4.15" evidence="3"/>
<keyword evidence="4" id="KW-1185">Reference proteome</keyword>
<name>A0ABW5ZSG5_9FLAO</name>
<evidence type="ECO:0000313" key="3">
    <source>
        <dbReference type="EMBL" id="MFD2915909.1"/>
    </source>
</evidence>